<protein>
    <recommendedName>
        <fullName evidence="2">DUF5667 domain-containing protein</fullName>
    </recommendedName>
</protein>
<evidence type="ECO:0000259" key="2">
    <source>
        <dbReference type="Pfam" id="PF18915"/>
    </source>
</evidence>
<evidence type="ECO:0000313" key="3">
    <source>
        <dbReference type="EMBL" id="OGZ94470.1"/>
    </source>
</evidence>
<dbReference type="Proteomes" id="UP000177152">
    <property type="component" value="Unassembled WGS sequence"/>
</dbReference>
<feature type="compositionally biased region" description="Basic and acidic residues" evidence="1">
    <location>
        <begin position="423"/>
        <end position="440"/>
    </location>
</feature>
<sequence>MFKDFKQLSEESKKVGLSRNEKADVQSALVSFMKNNPTQTPGGTHQHWRKRHFLGFYPPTLSRTAPAIFILILIFGGGVSFAAEGSLPGSVLYPIKVGVNEEVRAVLTLSEENKARWDAERAKRRLEEAEVLASRGKLDKQTAADINIRLETHTSETKKHIEKFRNEKKLEAAAEVSSDLESSLSTHTNILKKLAKKYAEDEEAHDIILSAGASAQDMADSRADFEDELSSKNENGAMKEAANSQFALSKRTIAEVKALLEKNKTALDSEAIAAATADIALAENMHAVGKSELDAGTYTNAFISFQKSLRIAKEAKVFLKARRTFKIRLGLDSLQRSNRGGDKTAETQINTGQNSTLSGELEPNESDEEDRSEIGITEQEETKNSADARHDDENEQEAEDSNTKKDDAHINGSVQGGTAMESSHTEFKTKENGELKLDLE</sequence>
<gene>
    <name evidence="3" type="ORF">A2633_03470</name>
</gene>
<reference evidence="3 4" key="1">
    <citation type="journal article" date="2016" name="Nat. Commun.">
        <title>Thousands of microbial genomes shed light on interconnected biogeochemical processes in an aquifer system.</title>
        <authorList>
            <person name="Anantharaman K."/>
            <person name="Brown C.T."/>
            <person name="Hug L.A."/>
            <person name="Sharon I."/>
            <person name="Castelle C.J."/>
            <person name="Probst A.J."/>
            <person name="Thomas B.C."/>
            <person name="Singh A."/>
            <person name="Wilkins M.J."/>
            <person name="Karaoz U."/>
            <person name="Brodie E.L."/>
            <person name="Williams K.H."/>
            <person name="Hubbard S.S."/>
            <person name="Banfield J.F."/>
        </authorList>
    </citation>
    <scope>NUCLEOTIDE SEQUENCE [LARGE SCALE GENOMIC DNA]</scope>
</reference>
<evidence type="ECO:0000256" key="1">
    <source>
        <dbReference type="SAM" id="MobiDB-lite"/>
    </source>
</evidence>
<feature type="domain" description="DUF5667" evidence="2">
    <location>
        <begin position="85"/>
        <end position="179"/>
    </location>
</feature>
<dbReference type="AlphaFoldDB" id="A0A1G2K7M1"/>
<dbReference type="EMBL" id="MHQC01000035">
    <property type="protein sequence ID" value="OGZ94470.1"/>
    <property type="molecule type" value="Genomic_DNA"/>
</dbReference>
<dbReference type="InterPro" id="IPR043725">
    <property type="entry name" value="DUF5667"/>
</dbReference>
<feature type="region of interest" description="Disordered" evidence="1">
    <location>
        <begin position="335"/>
        <end position="440"/>
    </location>
</feature>
<dbReference type="Pfam" id="PF18915">
    <property type="entry name" value="DUF5667"/>
    <property type="match status" value="1"/>
</dbReference>
<accession>A0A1G2K7M1</accession>
<feature type="compositionally biased region" description="Basic and acidic residues" evidence="1">
    <location>
        <begin position="380"/>
        <end position="392"/>
    </location>
</feature>
<name>A0A1G2K7M1_9BACT</name>
<evidence type="ECO:0000313" key="4">
    <source>
        <dbReference type="Proteomes" id="UP000177152"/>
    </source>
</evidence>
<feature type="compositionally biased region" description="Acidic residues" evidence="1">
    <location>
        <begin position="362"/>
        <end position="371"/>
    </location>
</feature>
<proteinExistence type="predicted"/>
<comment type="caution">
    <text evidence="3">The sequence shown here is derived from an EMBL/GenBank/DDBJ whole genome shotgun (WGS) entry which is preliminary data.</text>
</comment>
<organism evidence="3 4">
    <name type="scientific">Candidatus Sungbacteria bacterium RIFCSPHIGHO2_01_FULL_47_32</name>
    <dbReference type="NCBI Taxonomy" id="1802264"/>
    <lineage>
        <taxon>Bacteria</taxon>
        <taxon>Candidatus Sungiibacteriota</taxon>
    </lineage>
</organism>
<feature type="compositionally biased region" description="Polar residues" evidence="1">
    <location>
        <begin position="346"/>
        <end position="358"/>
    </location>
</feature>